<dbReference type="SUPFAM" id="SSF53850">
    <property type="entry name" value="Periplasmic binding protein-like II"/>
    <property type="match status" value="1"/>
</dbReference>
<keyword evidence="7" id="KW-1185">Reference proteome</keyword>
<dbReference type="AlphaFoldDB" id="A0A1H0LRC9"/>
<evidence type="ECO:0000256" key="1">
    <source>
        <dbReference type="ARBA" id="ARBA00009437"/>
    </source>
</evidence>
<evidence type="ECO:0000256" key="3">
    <source>
        <dbReference type="ARBA" id="ARBA00023125"/>
    </source>
</evidence>
<dbReference type="InterPro" id="IPR000847">
    <property type="entry name" value="LysR_HTH_N"/>
</dbReference>
<dbReference type="PROSITE" id="PS50931">
    <property type="entry name" value="HTH_LYSR"/>
    <property type="match status" value="1"/>
</dbReference>
<evidence type="ECO:0000313" key="7">
    <source>
        <dbReference type="Proteomes" id="UP000199691"/>
    </source>
</evidence>
<dbReference type="Gene3D" id="1.10.10.10">
    <property type="entry name" value="Winged helix-like DNA-binding domain superfamily/Winged helix DNA-binding domain"/>
    <property type="match status" value="1"/>
</dbReference>
<dbReference type="FunFam" id="1.10.10.10:FF:000001">
    <property type="entry name" value="LysR family transcriptional regulator"/>
    <property type="match status" value="1"/>
</dbReference>
<dbReference type="SUPFAM" id="SSF46785">
    <property type="entry name" value="Winged helix' DNA-binding domain"/>
    <property type="match status" value="1"/>
</dbReference>
<dbReference type="CDD" id="cd08414">
    <property type="entry name" value="PBP2_LTTR_aromatics_like"/>
    <property type="match status" value="1"/>
</dbReference>
<organism evidence="6 7">
    <name type="scientific">Lentzea jiangxiensis</name>
    <dbReference type="NCBI Taxonomy" id="641025"/>
    <lineage>
        <taxon>Bacteria</taxon>
        <taxon>Bacillati</taxon>
        <taxon>Actinomycetota</taxon>
        <taxon>Actinomycetes</taxon>
        <taxon>Pseudonocardiales</taxon>
        <taxon>Pseudonocardiaceae</taxon>
        <taxon>Lentzea</taxon>
    </lineage>
</organism>
<evidence type="ECO:0000256" key="2">
    <source>
        <dbReference type="ARBA" id="ARBA00023015"/>
    </source>
</evidence>
<name>A0A1H0LRC9_9PSEU</name>
<feature type="domain" description="HTH lysR-type" evidence="5">
    <location>
        <begin position="27"/>
        <end position="84"/>
    </location>
</feature>
<dbReference type="STRING" id="641025.SAMN05421507_103416"/>
<protein>
    <submittedName>
        <fullName evidence="6">DNA-binding transcriptional regulator, LysR family</fullName>
    </submittedName>
</protein>
<reference evidence="7" key="1">
    <citation type="submission" date="2016-10" db="EMBL/GenBank/DDBJ databases">
        <authorList>
            <person name="Varghese N."/>
            <person name="Submissions S."/>
        </authorList>
    </citation>
    <scope>NUCLEOTIDE SEQUENCE [LARGE SCALE GENOMIC DNA]</scope>
    <source>
        <strain evidence="7">CGMCC 4.6609</strain>
    </source>
</reference>
<evidence type="ECO:0000256" key="4">
    <source>
        <dbReference type="ARBA" id="ARBA00023163"/>
    </source>
</evidence>
<dbReference type="GO" id="GO:0032993">
    <property type="term" value="C:protein-DNA complex"/>
    <property type="evidence" value="ECO:0007669"/>
    <property type="project" value="TreeGrafter"/>
</dbReference>
<comment type="similarity">
    <text evidence="1">Belongs to the LysR transcriptional regulatory family.</text>
</comment>
<dbReference type="Proteomes" id="UP000199691">
    <property type="component" value="Unassembled WGS sequence"/>
</dbReference>
<proteinExistence type="inferred from homology"/>
<keyword evidence="4" id="KW-0804">Transcription</keyword>
<evidence type="ECO:0000259" key="5">
    <source>
        <dbReference type="PROSITE" id="PS50931"/>
    </source>
</evidence>
<gene>
    <name evidence="6" type="ORF">SAMN05421507_103416</name>
</gene>
<sequence>MSTDNPVVPSGGTADAWRASPWLAWGVELRQLRYVVAVAEHRHFRRAAQALGMTQPSLSRQVGAVERELGTALFDRTARGVVPTAAGAVYVEHARRVLEQVEAGAAEARRAARGQTGALRLGFVGEALVELLPSLLARFRSAHPAVALECRELSTAQCGAALLTGEIDLAISRGAPAGEGAERLTAVPVAGDHLVAVCHRGHPFAGQSAISPEQLCGQPLIASSAADEPAAARVLAPVLSGAGGVTSARDVHTVIGLAACGIGVGLVPSSVRGLARPETVMIEVDPPLRLPDLTMAFRAADVSPPLGAFLDVTRAHCPGTGRRLSRVMPRRHQAAG</sequence>
<dbReference type="GO" id="GO:0003677">
    <property type="term" value="F:DNA binding"/>
    <property type="evidence" value="ECO:0007669"/>
    <property type="project" value="UniProtKB-KW"/>
</dbReference>
<keyword evidence="3 6" id="KW-0238">DNA-binding</keyword>
<dbReference type="InterPro" id="IPR036388">
    <property type="entry name" value="WH-like_DNA-bd_sf"/>
</dbReference>
<dbReference type="PANTHER" id="PTHR30346:SF0">
    <property type="entry name" value="HCA OPERON TRANSCRIPTIONAL ACTIVATOR HCAR"/>
    <property type="match status" value="1"/>
</dbReference>
<dbReference type="Pfam" id="PF03466">
    <property type="entry name" value="LysR_substrate"/>
    <property type="match status" value="1"/>
</dbReference>
<dbReference type="InterPro" id="IPR036390">
    <property type="entry name" value="WH_DNA-bd_sf"/>
</dbReference>
<evidence type="ECO:0000313" key="6">
    <source>
        <dbReference type="EMBL" id="SDO70655.1"/>
    </source>
</evidence>
<dbReference type="Gene3D" id="3.40.190.10">
    <property type="entry name" value="Periplasmic binding protein-like II"/>
    <property type="match status" value="2"/>
</dbReference>
<dbReference type="Pfam" id="PF00126">
    <property type="entry name" value="HTH_1"/>
    <property type="match status" value="1"/>
</dbReference>
<dbReference type="InterPro" id="IPR005119">
    <property type="entry name" value="LysR_subst-bd"/>
</dbReference>
<accession>A0A1H0LRC9</accession>
<dbReference type="PANTHER" id="PTHR30346">
    <property type="entry name" value="TRANSCRIPTIONAL DUAL REGULATOR HCAR-RELATED"/>
    <property type="match status" value="1"/>
</dbReference>
<dbReference type="PRINTS" id="PR00039">
    <property type="entry name" value="HTHLYSR"/>
</dbReference>
<dbReference type="EMBL" id="FNIX01000003">
    <property type="protein sequence ID" value="SDO70655.1"/>
    <property type="molecule type" value="Genomic_DNA"/>
</dbReference>
<dbReference type="GO" id="GO:0003700">
    <property type="term" value="F:DNA-binding transcription factor activity"/>
    <property type="evidence" value="ECO:0007669"/>
    <property type="project" value="InterPro"/>
</dbReference>
<keyword evidence="2" id="KW-0805">Transcription regulation</keyword>